<evidence type="ECO:0000256" key="2">
    <source>
        <dbReference type="ARBA" id="ARBA00007553"/>
    </source>
</evidence>
<protein>
    <recommendedName>
        <fullName evidence="3">N-acetylmuramoyl-L-alanine amidase</fullName>
        <ecNumber evidence="3">3.5.1.28</ecNumber>
    </recommendedName>
</protein>
<dbReference type="CDD" id="cd06583">
    <property type="entry name" value="PGRP"/>
    <property type="match status" value="1"/>
</dbReference>
<dbReference type="InterPro" id="IPR051206">
    <property type="entry name" value="NAMLAA_amidase_2"/>
</dbReference>
<dbReference type="Gene3D" id="1.10.101.10">
    <property type="entry name" value="PGBD-like superfamily/PGBD"/>
    <property type="match status" value="1"/>
</dbReference>
<dbReference type="GO" id="GO:0009254">
    <property type="term" value="P:peptidoglycan turnover"/>
    <property type="evidence" value="ECO:0007669"/>
    <property type="project" value="TreeGrafter"/>
</dbReference>
<evidence type="ECO:0000256" key="1">
    <source>
        <dbReference type="ARBA" id="ARBA00001561"/>
    </source>
</evidence>
<dbReference type="InterPro" id="IPR002502">
    <property type="entry name" value="Amidase_domain"/>
</dbReference>
<dbReference type="Pfam" id="PF01471">
    <property type="entry name" value="PG_binding_1"/>
    <property type="match status" value="1"/>
</dbReference>
<comment type="catalytic activity">
    <reaction evidence="1">
        <text>Hydrolyzes the link between N-acetylmuramoyl residues and L-amino acid residues in certain cell-wall glycopeptides.</text>
        <dbReference type="EC" id="3.5.1.28"/>
    </reaction>
</comment>
<dbReference type="GO" id="GO:0008745">
    <property type="term" value="F:N-acetylmuramoyl-L-alanine amidase activity"/>
    <property type="evidence" value="ECO:0007669"/>
    <property type="project" value="UniProtKB-EC"/>
</dbReference>
<dbReference type="PANTHER" id="PTHR30417:SF1">
    <property type="entry name" value="N-ACETYLMURAMOYL-L-ALANINE AMIDASE AMID"/>
    <property type="match status" value="1"/>
</dbReference>
<sequence length="297" mass="32351">MLDALRTRFLLRIGASCAIAGMLAGCASPSLVERGSYYADTSLHARGADSRIRFLVMHYTESDEVRALRTLTGDSVSVHYVVPPQPRIERGEPVVYQLVPESKRAWHAGVSAWQGTTELNAVSIGIENVNRGPLDPQHRSWQPYTPEQVDALIRLSKDIVARYGIPPTRVVGHSDIAPQRKIDPGPLFPWHALAQAGVGAWPDDATVAARLGTRDPHALVDVRELQLKLARYGYDVPTDGVLDERSRRVFAAFQMHFRPSDYDGNPDAGTDAIAQALLDKYFPGTPAGGDATAPGAP</sequence>
<dbReference type="EC" id="3.5.1.28" evidence="3"/>
<dbReference type="SMART" id="SM00644">
    <property type="entry name" value="Ami_2"/>
    <property type="match status" value="1"/>
</dbReference>
<evidence type="ECO:0000256" key="5">
    <source>
        <dbReference type="ARBA" id="ARBA00023316"/>
    </source>
</evidence>
<evidence type="ECO:0000313" key="7">
    <source>
        <dbReference type="EMBL" id="ABO54519.1"/>
    </source>
</evidence>
<dbReference type="Gene3D" id="3.40.80.10">
    <property type="entry name" value="Peptidoglycan recognition protein-like"/>
    <property type="match status" value="1"/>
</dbReference>
<dbReference type="GO" id="GO:0071555">
    <property type="term" value="P:cell wall organization"/>
    <property type="evidence" value="ECO:0007669"/>
    <property type="project" value="UniProtKB-KW"/>
</dbReference>
<dbReference type="Pfam" id="PF01510">
    <property type="entry name" value="Amidase_2"/>
    <property type="match status" value="1"/>
</dbReference>
<dbReference type="GO" id="GO:0019867">
    <property type="term" value="C:outer membrane"/>
    <property type="evidence" value="ECO:0007669"/>
    <property type="project" value="TreeGrafter"/>
</dbReference>
<evidence type="ECO:0000256" key="3">
    <source>
        <dbReference type="ARBA" id="ARBA00011901"/>
    </source>
</evidence>
<comment type="similarity">
    <text evidence="2">Belongs to the N-acetylmuramoyl-L-alanine amidase 2 family.</text>
</comment>
<keyword evidence="5" id="KW-0961">Cell wall biogenesis/degradation</keyword>
<dbReference type="GO" id="GO:0009253">
    <property type="term" value="P:peptidoglycan catabolic process"/>
    <property type="evidence" value="ECO:0007669"/>
    <property type="project" value="InterPro"/>
</dbReference>
<feature type="domain" description="N-acetylmuramoyl-L-alanine amidase" evidence="6">
    <location>
        <begin position="40"/>
        <end position="185"/>
    </location>
</feature>
<name>A4JE16_BURVG</name>
<dbReference type="HOGENOM" id="CLU_049290_2_1_4"/>
<keyword evidence="4" id="KW-0378">Hydrolase</keyword>
<reference evidence="8" key="1">
    <citation type="submission" date="2007-03" db="EMBL/GenBank/DDBJ databases">
        <title>Complete sequence of chromosome 1 of Burkholderia vietnamiensis G4.</title>
        <authorList>
            <consortium name="US DOE Joint Genome Institute"/>
            <person name="Copeland A."/>
            <person name="Lucas S."/>
            <person name="Lapidus A."/>
            <person name="Barry K."/>
            <person name="Detter J.C."/>
            <person name="Glavina del Rio T."/>
            <person name="Hammon N."/>
            <person name="Israni S."/>
            <person name="Dalin E."/>
            <person name="Tice H."/>
            <person name="Pitluck S."/>
            <person name="Chain P."/>
            <person name="Malfatti S."/>
            <person name="Shin M."/>
            <person name="Vergez L."/>
            <person name="Schmutz J."/>
            <person name="Larimer F."/>
            <person name="Land M."/>
            <person name="Hauser L."/>
            <person name="Kyrpides N."/>
            <person name="Tiedje J."/>
            <person name="Richardson P."/>
        </authorList>
    </citation>
    <scope>NUCLEOTIDE SEQUENCE [LARGE SCALE GENOMIC DNA]</scope>
    <source>
        <strain evidence="8">G4 / LMG 22486</strain>
    </source>
</reference>
<accession>A4JE16</accession>
<dbReference type="AlphaFoldDB" id="A4JE16"/>
<proteinExistence type="inferred from homology"/>
<organism evidence="7 8">
    <name type="scientific">Burkholderia vietnamiensis (strain G4 / LMG 22486)</name>
    <name type="common">Burkholderia cepacia (strain R1808)</name>
    <dbReference type="NCBI Taxonomy" id="269482"/>
    <lineage>
        <taxon>Bacteria</taxon>
        <taxon>Pseudomonadati</taxon>
        <taxon>Pseudomonadota</taxon>
        <taxon>Betaproteobacteria</taxon>
        <taxon>Burkholderiales</taxon>
        <taxon>Burkholderiaceae</taxon>
        <taxon>Burkholderia</taxon>
        <taxon>Burkholderia cepacia complex</taxon>
    </lineage>
</organism>
<dbReference type="eggNOG" id="COG3023">
    <property type="taxonomic scope" value="Bacteria"/>
</dbReference>
<dbReference type="Proteomes" id="UP000002287">
    <property type="component" value="Chromosome 1"/>
</dbReference>
<dbReference type="SUPFAM" id="SSF47090">
    <property type="entry name" value="PGBD-like"/>
    <property type="match status" value="1"/>
</dbReference>
<dbReference type="InterPro" id="IPR036366">
    <property type="entry name" value="PGBDSf"/>
</dbReference>
<evidence type="ECO:0000313" key="8">
    <source>
        <dbReference type="Proteomes" id="UP000002287"/>
    </source>
</evidence>
<dbReference type="SUPFAM" id="SSF55846">
    <property type="entry name" value="N-acetylmuramoyl-L-alanine amidase-like"/>
    <property type="match status" value="1"/>
</dbReference>
<evidence type="ECO:0000256" key="4">
    <source>
        <dbReference type="ARBA" id="ARBA00022801"/>
    </source>
</evidence>
<gene>
    <name evidence="7" type="ordered locus">Bcep1808_1512</name>
</gene>
<dbReference type="PROSITE" id="PS51257">
    <property type="entry name" value="PROKAR_LIPOPROTEIN"/>
    <property type="match status" value="1"/>
</dbReference>
<dbReference type="InterPro" id="IPR002477">
    <property type="entry name" value="Peptidoglycan-bd-like"/>
</dbReference>
<dbReference type="PANTHER" id="PTHR30417">
    <property type="entry name" value="N-ACETYLMURAMOYL-L-ALANINE AMIDASE AMID"/>
    <property type="match status" value="1"/>
</dbReference>
<dbReference type="KEGG" id="bvi:Bcep1808_1512"/>
<dbReference type="FunFam" id="3.40.80.10:FF:000003">
    <property type="entry name" value="N-acetylmuramoyl-L-alanine amidase"/>
    <property type="match status" value="1"/>
</dbReference>
<dbReference type="InterPro" id="IPR036505">
    <property type="entry name" value="Amidase/PGRP_sf"/>
</dbReference>
<dbReference type="InterPro" id="IPR036365">
    <property type="entry name" value="PGBD-like_sf"/>
</dbReference>
<evidence type="ECO:0000259" key="6">
    <source>
        <dbReference type="SMART" id="SM00644"/>
    </source>
</evidence>
<dbReference type="EMBL" id="CP000614">
    <property type="protein sequence ID" value="ABO54519.1"/>
    <property type="molecule type" value="Genomic_DNA"/>
</dbReference>